<evidence type="ECO:0000256" key="1">
    <source>
        <dbReference type="SAM" id="MobiDB-lite"/>
    </source>
</evidence>
<feature type="region of interest" description="Disordered" evidence="1">
    <location>
        <begin position="252"/>
        <end position="275"/>
    </location>
</feature>
<name>A0A2N5SNX4_9BASI</name>
<feature type="compositionally biased region" description="Basic and acidic residues" evidence="1">
    <location>
        <begin position="252"/>
        <end position="265"/>
    </location>
</feature>
<organism evidence="2 3">
    <name type="scientific">Puccinia coronata f. sp. avenae</name>
    <dbReference type="NCBI Taxonomy" id="200324"/>
    <lineage>
        <taxon>Eukaryota</taxon>
        <taxon>Fungi</taxon>
        <taxon>Dikarya</taxon>
        <taxon>Basidiomycota</taxon>
        <taxon>Pucciniomycotina</taxon>
        <taxon>Pucciniomycetes</taxon>
        <taxon>Pucciniales</taxon>
        <taxon>Pucciniaceae</taxon>
        <taxon>Puccinia</taxon>
    </lineage>
</organism>
<feature type="region of interest" description="Disordered" evidence="1">
    <location>
        <begin position="291"/>
        <end position="315"/>
    </location>
</feature>
<accession>A0A2N5SNX4</accession>
<proteinExistence type="predicted"/>
<dbReference type="AlphaFoldDB" id="A0A2N5SNX4"/>
<feature type="region of interest" description="Disordered" evidence="1">
    <location>
        <begin position="336"/>
        <end position="364"/>
    </location>
</feature>
<dbReference type="Proteomes" id="UP000235392">
    <property type="component" value="Unassembled WGS sequence"/>
</dbReference>
<evidence type="ECO:0000313" key="2">
    <source>
        <dbReference type="EMBL" id="PLW14945.1"/>
    </source>
</evidence>
<gene>
    <name evidence="2" type="ORF">PCASD_17380</name>
</gene>
<comment type="caution">
    <text evidence="2">The sequence shown here is derived from an EMBL/GenBank/DDBJ whole genome shotgun (WGS) entry which is preliminary data.</text>
</comment>
<sequence length="393" mass="43145">MPSINQITCHLIHGTDPDNRFPELLPNIPTSTSATCYIPVESNPNPNPDYGAADLPYSVHWSIDPSLLIEGGIHVQIQVDGCQKGQPRSYEGIGPDGLTPPSPISGMDDGLWVVPDGTRRRPWVMGEIKTTHPHSALADKYILDRVGSINVTFSRANVVPTSRVVALTPVFSGSAPLPDRMREKLSHWTRLGFIENHPPGAQLGLVADEVQEVIAEFTFYYRSQEILRRLLPTAFPSDIKISFPTEAGRLDERSIRSMEDTDGGRSHGKGGSFEGNRASVFRRAFGAAHNPRHSINGSLPAPDQGSDSDEFGKLGKFGGKRVRAVSLRLAKRYSSLGQKSEEKNPLSSPSLEATSPEPNPTHLEDLNTIQGLRNEVLNLRHELNELKKHLQPS</sequence>
<evidence type="ECO:0000313" key="3">
    <source>
        <dbReference type="Proteomes" id="UP000235392"/>
    </source>
</evidence>
<protein>
    <submittedName>
        <fullName evidence="2">Uncharacterized protein</fullName>
    </submittedName>
</protein>
<reference evidence="2 3" key="1">
    <citation type="submission" date="2017-11" db="EMBL/GenBank/DDBJ databases">
        <title>De novo assembly and phasing of dikaryotic genomes from two isolates of Puccinia coronata f. sp. avenae, the causal agent of oat crown rust.</title>
        <authorList>
            <person name="Miller M.E."/>
            <person name="Zhang Y."/>
            <person name="Omidvar V."/>
            <person name="Sperschneider J."/>
            <person name="Schwessinger B."/>
            <person name="Raley C."/>
            <person name="Palmer J.M."/>
            <person name="Garnica D."/>
            <person name="Upadhyaya N."/>
            <person name="Rathjen J."/>
            <person name="Taylor J.M."/>
            <person name="Park R.F."/>
            <person name="Dodds P.N."/>
            <person name="Hirsch C.D."/>
            <person name="Kianian S.F."/>
            <person name="Figueroa M."/>
        </authorList>
    </citation>
    <scope>NUCLEOTIDE SEQUENCE [LARGE SCALE GENOMIC DNA]</scope>
    <source>
        <strain evidence="2">12SD80</strain>
    </source>
</reference>
<dbReference type="EMBL" id="PGCI01000810">
    <property type="protein sequence ID" value="PLW14945.1"/>
    <property type="molecule type" value="Genomic_DNA"/>
</dbReference>